<comment type="caution">
    <text evidence="1">The sequence shown here is derived from an EMBL/GenBank/DDBJ whole genome shotgun (WGS) entry which is preliminary data.</text>
</comment>
<dbReference type="AlphaFoldDB" id="A0A388LCN4"/>
<dbReference type="EMBL" id="BFEA01000336">
    <property type="protein sequence ID" value="GBG80069.1"/>
    <property type="molecule type" value="Genomic_DNA"/>
</dbReference>
<dbReference type="Proteomes" id="UP000265515">
    <property type="component" value="Unassembled WGS sequence"/>
</dbReference>
<organism evidence="1 2">
    <name type="scientific">Chara braunii</name>
    <name type="common">Braun's stonewort</name>
    <dbReference type="NCBI Taxonomy" id="69332"/>
    <lineage>
        <taxon>Eukaryota</taxon>
        <taxon>Viridiplantae</taxon>
        <taxon>Streptophyta</taxon>
        <taxon>Charophyceae</taxon>
        <taxon>Charales</taxon>
        <taxon>Characeae</taxon>
        <taxon>Chara</taxon>
    </lineage>
</organism>
<name>A0A388LCN4_CHABU</name>
<dbReference type="OrthoDB" id="2320933at2759"/>
<accession>A0A388LCN4</accession>
<keyword evidence="2" id="KW-1185">Reference proteome</keyword>
<dbReference type="STRING" id="69332.A0A388LCN4"/>
<dbReference type="Gramene" id="GBG80069">
    <property type="protein sequence ID" value="GBG80069"/>
    <property type="gene ID" value="CBR_g30436"/>
</dbReference>
<evidence type="ECO:0000313" key="2">
    <source>
        <dbReference type="Proteomes" id="UP000265515"/>
    </source>
</evidence>
<protein>
    <submittedName>
        <fullName evidence="1">Uncharacterized protein</fullName>
    </submittedName>
</protein>
<evidence type="ECO:0000313" key="1">
    <source>
        <dbReference type="EMBL" id="GBG80069.1"/>
    </source>
</evidence>
<proteinExistence type="predicted"/>
<gene>
    <name evidence="1" type="ORF">CBR_g30436</name>
</gene>
<sequence length="392" mass="40182">MSTGQGSLASGLGMSDIFLGEDGGDDGVVSADGEVLPVEVQPPDCERVNHGEEFLLVGGVIHLRGKEFLACEGDGVFARCSFGVSGRVLDGGGLSGVTEEMLGHYGSDGEVGGVSGDIEMASGVSDLEDRGRGDGLLETSPMGGLTDAISMPGQCPGNCVHDEEGTALAEGGDVEVAGRVEADWRVHCVALGQLVCWWPNWRQRKQPPFAWRCGKLVQGRDGGGVFRGDVMEKAGAGGGGRETVMGVEESIVVKHAREEVSKGHVGFVGKGGCKIFVAYSFDAGDECKVGNDGGGEVVAEGADILDEAVRGTGLAEVAELFKVVINGFLGAKGGGEKVGPLEEGVTWSSGGSAVVDFSHPPFGGIAEEAGGGNREPVGKGHVVEVKRVLELG</sequence>
<reference evidence="1 2" key="1">
    <citation type="journal article" date="2018" name="Cell">
        <title>The Chara Genome: Secondary Complexity and Implications for Plant Terrestrialization.</title>
        <authorList>
            <person name="Nishiyama T."/>
            <person name="Sakayama H."/>
            <person name="Vries J.D."/>
            <person name="Buschmann H."/>
            <person name="Saint-Marcoux D."/>
            <person name="Ullrich K.K."/>
            <person name="Haas F.B."/>
            <person name="Vanderstraeten L."/>
            <person name="Becker D."/>
            <person name="Lang D."/>
            <person name="Vosolsobe S."/>
            <person name="Rombauts S."/>
            <person name="Wilhelmsson P.K.I."/>
            <person name="Janitza P."/>
            <person name="Kern R."/>
            <person name="Heyl A."/>
            <person name="Rumpler F."/>
            <person name="Villalobos L.I.A.C."/>
            <person name="Clay J.M."/>
            <person name="Skokan R."/>
            <person name="Toyoda A."/>
            <person name="Suzuki Y."/>
            <person name="Kagoshima H."/>
            <person name="Schijlen E."/>
            <person name="Tajeshwar N."/>
            <person name="Catarino B."/>
            <person name="Hetherington A.J."/>
            <person name="Saltykova A."/>
            <person name="Bonnot C."/>
            <person name="Breuninger H."/>
            <person name="Symeonidi A."/>
            <person name="Radhakrishnan G.V."/>
            <person name="Van Nieuwerburgh F."/>
            <person name="Deforce D."/>
            <person name="Chang C."/>
            <person name="Karol K.G."/>
            <person name="Hedrich R."/>
            <person name="Ulvskov P."/>
            <person name="Glockner G."/>
            <person name="Delwiche C.F."/>
            <person name="Petrasek J."/>
            <person name="Van de Peer Y."/>
            <person name="Friml J."/>
            <person name="Beilby M."/>
            <person name="Dolan L."/>
            <person name="Kohara Y."/>
            <person name="Sugano S."/>
            <person name="Fujiyama A."/>
            <person name="Delaux P.-M."/>
            <person name="Quint M."/>
            <person name="TheiBen G."/>
            <person name="Hagemann M."/>
            <person name="Harholt J."/>
            <person name="Dunand C."/>
            <person name="Zachgo S."/>
            <person name="Langdale J."/>
            <person name="Maumus F."/>
            <person name="Straeten D.V.D."/>
            <person name="Gould S.B."/>
            <person name="Rensing S.A."/>
        </authorList>
    </citation>
    <scope>NUCLEOTIDE SEQUENCE [LARGE SCALE GENOMIC DNA]</scope>
    <source>
        <strain evidence="1 2">S276</strain>
    </source>
</reference>